<feature type="transmembrane region" description="Helical" evidence="1">
    <location>
        <begin position="42"/>
        <end position="62"/>
    </location>
</feature>
<reference evidence="2 3" key="1">
    <citation type="submission" date="2024-01" db="EMBL/GenBank/DDBJ databases">
        <title>Genome assemblies of Stephania.</title>
        <authorList>
            <person name="Yang L."/>
        </authorList>
    </citation>
    <scope>NUCLEOTIDE SEQUENCE [LARGE SCALE GENOMIC DNA]</scope>
    <source>
        <strain evidence="2">YNDBR</strain>
        <tissue evidence="2">Leaf</tissue>
    </source>
</reference>
<gene>
    <name evidence="2" type="ORF">Syun_027350</name>
</gene>
<evidence type="ECO:0000256" key="1">
    <source>
        <dbReference type="SAM" id="Phobius"/>
    </source>
</evidence>
<name>A0AAP0EPB0_9MAGN</name>
<dbReference type="AlphaFoldDB" id="A0AAP0EPB0"/>
<accession>A0AAP0EPB0</accession>
<dbReference type="Proteomes" id="UP001420932">
    <property type="component" value="Unassembled WGS sequence"/>
</dbReference>
<proteinExistence type="predicted"/>
<keyword evidence="1" id="KW-0472">Membrane</keyword>
<organism evidence="2 3">
    <name type="scientific">Stephania yunnanensis</name>
    <dbReference type="NCBI Taxonomy" id="152371"/>
    <lineage>
        <taxon>Eukaryota</taxon>
        <taxon>Viridiplantae</taxon>
        <taxon>Streptophyta</taxon>
        <taxon>Embryophyta</taxon>
        <taxon>Tracheophyta</taxon>
        <taxon>Spermatophyta</taxon>
        <taxon>Magnoliopsida</taxon>
        <taxon>Ranunculales</taxon>
        <taxon>Menispermaceae</taxon>
        <taxon>Menispermoideae</taxon>
        <taxon>Cissampelideae</taxon>
        <taxon>Stephania</taxon>
    </lineage>
</organism>
<keyword evidence="1" id="KW-1133">Transmembrane helix</keyword>
<feature type="transmembrane region" description="Helical" evidence="1">
    <location>
        <begin position="12"/>
        <end position="36"/>
    </location>
</feature>
<evidence type="ECO:0000313" key="3">
    <source>
        <dbReference type="Proteomes" id="UP001420932"/>
    </source>
</evidence>
<keyword evidence="1" id="KW-0812">Transmembrane</keyword>
<comment type="caution">
    <text evidence="2">The sequence shown here is derived from an EMBL/GenBank/DDBJ whole genome shotgun (WGS) entry which is preliminary data.</text>
</comment>
<evidence type="ECO:0000313" key="2">
    <source>
        <dbReference type="EMBL" id="KAK9092439.1"/>
    </source>
</evidence>
<dbReference type="EMBL" id="JBBNAF010000012">
    <property type="protein sequence ID" value="KAK9092439.1"/>
    <property type="molecule type" value="Genomic_DNA"/>
</dbReference>
<sequence length="81" mass="9799">MEYASRGELFERICKAVAALVKMRSLIKFFTLFFIFFRDLYIYFYVARCLFYYRLVSFSIFLSMKFQLMDLNLDNQALAII</sequence>
<protein>
    <submittedName>
        <fullName evidence="2">Uncharacterized protein</fullName>
    </submittedName>
</protein>
<keyword evidence="3" id="KW-1185">Reference proteome</keyword>